<name>A0A812NYP4_9DINO</name>
<proteinExistence type="predicted"/>
<feature type="compositionally biased region" description="Polar residues" evidence="2">
    <location>
        <begin position="227"/>
        <end position="245"/>
    </location>
</feature>
<gene>
    <name evidence="4" type="primary">Fkbp14</name>
    <name evidence="4" type="ORF">SNAT2548_LOCUS17097</name>
</gene>
<dbReference type="GO" id="GO:0003723">
    <property type="term" value="F:RNA binding"/>
    <property type="evidence" value="ECO:0007669"/>
    <property type="project" value="UniProtKB-UniRule"/>
</dbReference>
<sequence>MPRRGAGRSEARSDEDLEIDSAITSLVIRRLPQHITIDKLVEILRDSSDGRFDFVHFPRDQQTGLNVALAFVNFVDHEAAANALRTQLMSRRSGRRPLGPARIRPGTVQGLGPNLAYFISRFGLDALEGPSAPLIFDRGQRVPTLLTLRKHMTLDMLREHIRDPVVMATIGNQLSWMFPKPPSSPTAACASGEGMTTMSHVQALLEGNRSDVSIVSPGEPSNWDALVSSSSPAEDLGGSSNQSEIGSVPASLPDAALEDLPRYREGGKTVFQL</sequence>
<feature type="domain" description="RRM" evidence="3">
    <location>
        <begin position="24"/>
        <end position="96"/>
    </location>
</feature>
<dbReference type="InterPro" id="IPR012677">
    <property type="entry name" value="Nucleotide-bd_a/b_plait_sf"/>
</dbReference>
<keyword evidence="5" id="KW-1185">Reference proteome</keyword>
<dbReference type="Pfam" id="PF04059">
    <property type="entry name" value="RRM_2"/>
    <property type="match status" value="1"/>
</dbReference>
<dbReference type="PROSITE" id="PS50102">
    <property type="entry name" value="RRM"/>
    <property type="match status" value="1"/>
</dbReference>
<dbReference type="EMBL" id="CAJNDS010002101">
    <property type="protein sequence ID" value="CAE7326589.1"/>
    <property type="molecule type" value="Genomic_DNA"/>
</dbReference>
<dbReference type="Proteomes" id="UP000604046">
    <property type="component" value="Unassembled WGS sequence"/>
</dbReference>
<dbReference type="SMART" id="SM00360">
    <property type="entry name" value="RRM"/>
    <property type="match status" value="1"/>
</dbReference>
<reference evidence="4" key="1">
    <citation type="submission" date="2021-02" db="EMBL/GenBank/DDBJ databases">
        <authorList>
            <person name="Dougan E. K."/>
            <person name="Rhodes N."/>
            <person name="Thang M."/>
            <person name="Chan C."/>
        </authorList>
    </citation>
    <scope>NUCLEOTIDE SEQUENCE</scope>
</reference>
<accession>A0A812NYP4</accession>
<evidence type="ECO:0000313" key="4">
    <source>
        <dbReference type="EMBL" id="CAE7326589.1"/>
    </source>
</evidence>
<evidence type="ECO:0000256" key="1">
    <source>
        <dbReference type="PROSITE-ProRule" id="PRU00176"/>
    </source>
</evidence>
<dbReference type="OrthoDB" id="446895at2759"/>
<dbReference type="InterPro" id="IPR000504">
    <property type="entry name" value="RRM_dom"/>
</dbReference>
<dbReference type="InterPro" id="IPR007201">
    <property type="entry name" value="Mei2-like_Rrm_C"/>
</dbReference>
<keyword evidence="1" id="KW-0694">RNA-binding</keyword>
<dbReference type="InterPro" id="IPR035979">
    <property type="entry name" value="RBD_domain_sf"/>
</dbReference>
<dbReference type="SUPFAM" id="SSF54928">
    <property type="entry name" value="RNA-binding domain, RBD"/>
    <property type="match status" value="1"/>
</dbReference>
<feature type="region of interest" description="Disordered" evidence="2">
    <location>
        <begin position="223"/>
        <end position="273"/>
    </location>
</feature>
<dbReference type="Gene3D" id="3.30.70.330">
    <property type="match status" value="1"/>
</dbReference>
<protein>
    <submittedName>
        <fullName evidence="4">Fkbp14 protein</fullName>
    </submittedName>
</protein>
<evidence type="ECO:0000259" key="3">
    <source>
        <dbReference type="PROSITE" id="PS50102"/>
    </source>
</evidence>
<dbReference type="AlphaFoldDB" id="A0A812NYP4"/>
<evidence type="ECO:0000256" key="2">
    <source>
        <dbReference type="SAM" id="MobiDB-lite"/>
    </source>
</evidence>
<evidence type="ECO:0000313" key="5">
    <source>
        <dbReference type="Proteomes" id="UP000604046"/>
    </source>
</evidence>
<comment type="caution">
    <text evidence="4">The sequence shown here is derived from an EMBL/GenBank/DDBJ whole genome shotgun (WGS) entry which is preliminary data.</text>
</comment>
<organism evidence="4 5">
    <name type="scientific">Symbiodinium natans</name>
    <dbReference type="NCBI Taxonomy" id="878477"/>
    <lineage>
        <taxon>Eukaryota</taxon>
        <taxon>Sar</taxon>
        <taxon>Alveolata</taxon>
        <taxon>Dinophyceae</taxon>
        <taxon>Suessiales</taxon>
        <taxon>Symbiodiniaceae</taxon>
        <taxon>Symbiodinium</taxon>
    </lineage>
</organism>